<reference evidence="2 3" key="1">
    <citation type="submission" date="2024-04" db="EMBL/GenBank/DDBJ databases">
        <title>Phyllosticta paracitricarpa is synonymous to the EU quarantine fungus P. citricarpa based on phylogenomic analyses.</title>
        <authorList>
            <consortium name="Lawrence Berkeley National Laboratory"/>
            <person name="Van ingen-buijs V.A."/>
            <person name="Van westerhoven A.C."/>
            <person name="Haridas S."/>
            <person name="Skiadas P."/>
            <person name="Martin F."/>
            <person name="Groenewald J.Z."/>
            <person name="Crous P.W."/>
            <person name="Seidl M.F."/>
        </authorList>
    </citation>
    <scope>NUCLEOTIDE SEQUENCE [LARGE SCALE GENOMIC DNA]</scope>
    <source>
        <strain evidence="2 3">CPC 17464</strain>
    </source>
</reference>
<feature type="region of interest" description="Disordered" evidence="1">
    <location>
        <begin position="27"/>
        <end position="48"/>
    </location>
</feature>
<evidence type="ECO:0000313" key="3">
    <source>
        <dbReference type="Proteomes" id="UP001360953"/>
    </source>
</evidence>
<sequence length="230" mass="25764">MKFVAGISARDVSTEAIGLMTRPARQLLLPDSPPRRPLGRTKPKDETRQAYRTMSLSIWRRHTCRSKRLQNSIQSTPTCSGSAMKSSAGPSPAEALETVRSPIWSGLHLSWLGVSRRLFVLTTAKTARPRLVELMVFDGKTRAQSDGLYRRHGERQDYIARILSTQGVCISPLSLMAHHADARHLWHVRSVPTTNRRPTCSSVVHADTLNSSQFELDCIADERSRDAWPP</sequence>
<feature type="compositionally biased region" description="Polar residues" evidence="1">
    <location>
        <begin position="70"/>
        <end position="89"/>
    </location>
</feature>
<evidence type="ECO:0000256" key="1">
    <source>
        <dbReference type="SAM" id="MobiDB-lite"/>
    </source>
</evidence>
<organism evidence="2 3">
    <name type="scientific">Phyllosticta citribraziliensis</name>
    <dbReference type="NCBI Taxonomy" id="989973"/>
    <lineage>
        <taxon>Eukaryota</taxon>
        <taxon>Fungi</taxon>
        <taxon>Dikarya</taxon>
        <taxon>Ascomycota</taxon>
        <taxon>Pezizomycotina</taxon>
        <taxon>Dothideomycetes</taxon>
        <taxon>Dothideomycetes incertae sedis</taxon>
        <taxon>Botryosphaeriales</taxon>
        <taxon>Phyllostictaceae</taxon>
        <taxon>Phyllosticta</taxon>
    </lineage>
</organism>
<name>A0ABR1LC25_9PEZI</name>
<feature type="region of interest" description="Disordered" evidence="1">
    <location>
        <begin position="70"/>
        <end position="92"/>
    </location>
</feature>
<comment type="caution">
    <text evidence="2">The sequence shown here is derived from an EMBL/GenBank/DDBJ whole genome shotgun (WGS) entry which is preliminary data.</text>
</comment>
<proteinExistence type="predicted"/>
<protein>
    <submittedName>
        <fullName evidence="2">Uncharacterized protein</fullName>
    </submittedName>
</protein>
<accession>A0ABR1LC25</accession>
<dbReference type="Proteomes" id="UP001360953">
    <property type="component" value="Unassembled WGS sequence"/>
</dbReference>
<gene>
    <name evidence="2" type="ORF">J3D65DRAFT_52055</name>
</gene>
<evidence type="ECO:0000313" key="2">
    <source>
        <dbReference type="EMBL" id="KAK7532796.1"/>
    </source>
</evidence>
<dbReference type="GeneID" id="92029541"/>
<dbReference type="RefSeq" id="XP_066652189.1">
    <property type="nucleotide sequence ID" value="XM_066796635.1"/>
</dbReference>
<dbReference type="EMBL" id="JBBPEH010000010">
    <property type="protein sequence ID" value="KAK7532796.1"/>
    <property type="molecule type" value="Genomic_DNA"/>
</dbReference>
<keyword evidence="3" id="KW-1185">Reference proteome</keyword>